<reference evidence="2" key="1">
    <citation type="submission" date="2022-12" db="EMBL/GenBank/DDBJ databases">
        <authorList>
            <person name="Alioto T."/>
            <person name="Alioto T."/>
            <person name="Gomez Garrido J."/>
        </authorList>
    </citation>
    <scope>NUCLEOTIDE SEQUENCE</scope>
</reference>
<proteinExistence type="predicted"/>
<gene>
    <name evidence="2" type="ORF">PODLI_1B005231</name>
</gene>
<keyword evidence="3" id="KW-1185">Reference proteome</keyword>
<evidence type="ECO:0000256" key="1">
    <source>
        <dbReference type="SAM" id="MobiDB-lite"/>
    </source>
</evidence>
<sequence>MPASKRHRDPEDVALSPVPKQSKIEDFLNKSAFTVPTKNRFSPLEDDCECGESIQGESVELDPAMGQADPVLLREEGITSRESTQLTLIARTVEHIFQQIRGIASQITQLSKEVHSLSVNNKQASTDHHRTKGNWRQQEQTPKLNIMQSFQNKLSYFQSKD</sequence>
<dbReference type="EMBL" id="OX395126">
    <property type="protein sequence ID" value="CAI5762400.1"/>
    <property type="molecule type" value="Genomic_DNA"/>
</dbReference>
<feature type="region of interest" description="Disordered" evidence="1">
    <location>
        <begin position="120"/>
        <end position="140"/>
    </location>
</feature>
<protein>
    <submittedName>
        <fullName evidence="2">Uncharacterized protein</fullName>
    </submittedName>
</protein>
<name>A0AA35NUW6_9SAUR</name>
<evidence type="ECO:0000313" key="3">
    <source>
        <dbReference type="Proteomes" id="UP001178461"/>
    </source>
</evidence>
<dbReference type="AlphaFoldDB" id="A0AA35NUW6"/>
<feature type="region of interest" description="Disordered" evidence="1">
    <location>
        <begin position="1"/>
        <end position="20"/>
    </location>
</feature>
<organism evidence="2 3">
    <name type="scientific">Podarcis lilfordi</name>
    <name type="common">Lilford's wall lizard</name>
    <dbReference type="NCBI Taxonomy" id="74358"/>
    <lineage>
        <taxon>Eukaryota</taxon>
        <taxon>Metazoa</taxon>
        <taxon>Chordata</taxon>
        <taxon>Craniata</taxon>
        <taxon>Vertebrata</taxon>
        <taxon>Euteleostomi</taxon>
        <taxon>Lepidosauria</taxon>
        <taxon>Squamata</taxon>
        <taxon>Bifurcata</taxon>
        <taxon>Unidentata</taxon>
        <taxon>Episquamata</taxon>
        <taxon>Laterata</taxon>
        <taxon>Lacertibaenia</taxon>
        <taxon>Lacertidae</taxon>
        <taxon>Podarcis</taxon>
    </lineage>
</organism>
<accession>A0AA35NUW6</accession>
<dbReference type="Proteomes" id="UP001178461">
    <property type="component" value="Chromosome 1"/>
</dbReference>
<evidence type="ECO:0000313" key="2">
    <source>
        <dbReference type="EMBL" id="CAI5762400.1"/>
    </source>
</evidence>